<evidence type="ECO:0000256" key="1">
    <source>
        <dbReference type="ARBA" id="ARBA00001933"/>
    </source>
</evidence>
<organism evidence="4 5">
    <name type="scientific">Candidatus Syntropharchaeum butanivorans</name>
    <dbReference type="NCBI Taxonomy" id="1839936"/>
    <lineage>
        <taxon>Archaea</taxon>
        <taxon>Methanobacteriati</taxon>
        <taxon>Methanobacteriota</taxon>
        <taxon>Stenosarchaea group</taxon>
        <taxon>Methanomicrobia</taxon>
        <taxon>Methanosarcinales</taxon>
        <taxon>ANME-2 cluster</taxon>
        <taxon>Candidatus Syntropharchaeum</taxon>
    </lineage>
</organism>
<keyword evidence="3" id="KW-0808">Transferase</keyword>
<dbReference type="EMBL" id="DRIE01000104">
    <property type="protein sequence ID" value="HEC57432.1"/>
    <property type="molecule type" value="Genomic_DNA"/>
</dbReference>
<protein>
    <submittedName>
        <fullName evidence="4">Methionine gamma-lyase</fullName>
    </submittedName>
    <submittedName>
        <fullName evidence="3">PLP-dependent transferase</fullName>
    </submittedName>
</protein>
<dbReference type="Gene3D" id="3.90.1150.10">
    <property type="entry name" value="Aspartate Aminotransferase, domain 1"/>
    <property type="match status" value="1"/>
</dbReference>
<dbReference type="Pfam" id="PF01053">
    <property type="entry name" value="Cys_Met_Meta_PP"/>
    <property type="match status" value="1"/>
</dbReference>
<dbReference type="GO" id="GO:0016740">
    <property type="term" value="F:transferase activity"/>
    <property type="evidence" value="ECO:0007669"/>
    <property type="project" value="UniProtKB-KW"/>
</dbReference>
<evidence type="ECO:0000256" key="2">
    <source>
        <dbReference type="ARBA" id="ARBA00022898"/>
    </source>
</evidence>
<dbReference type="AlphaFoldDB" id="A0A1F2P6A4"/>
<dbReference type="SUPFAM" id="SSF53383">
    <property type="entry name" value="PLP-dependent transferases"/>
    <property type="match status" value="1"/>
</dbReference>
<accession>A0A1F2P6A4</accession>
<reference evidence="3" key="2">
    <citation type="journal article" date="2020" name="mSystems">
        <title>Genome- and Community-Level Interaction Insights into Carbon Utilization and Element Cycling Functions of Hydrothermarchaeota in Hydrothermal Sediment.</title>
        <authorList>
            <person name="Zhou Z."/>
            <person name="Liu Y."/>
            <person name="Xu W."/>
            <person name="Pan J."/>
            <person name="Luo Z.H."/>
            <person name="Li M."/>
        </authorList>
    </citation>
    <scope>NUCLEOTIDE SEQUENCE [LARGE SCALE GENOMIC DNA]</scope>
    <source>
        <strain evidence="3">HyVt-386</strain>
    </source>
</reference>
<dbReference type="GO" id="GO:0019346">
    <property type="term" value="P:transsulfuration"/>
    <property type="evidence" value="ECO:0007669"/>
    <property type="project" value="InterPro"/>
</dbReference>
<gene>
    <name evidence="3" type="ORF">ENI32_06085</name>
    <name evidence="4" type="ORF">SBU_000031</name>
</gene>
<dbReference type="PATRIC" id="fig|1839936.3.peg.31"/>
<proteinExistence type="predicted"/>
<dbReference type="STRING" id="1839936.SBU_000031"/>
<evidence type="ECO:0000313" key="5">
    <source>
        <dbReference type="Proteomes" id="UP000185779"/>
    </source>
</evidence>
<dbReference type="CDD" id="cd00614">
    <property type="entry name" value="CGS_like"/>
    <property type="match status" value="1"/>
</dbReference>
<name>A0A1F2P6A4_9EURY</name>
<keyword evidence="4" id="KW-0456">Lyase</keyword>
<dbReference type="InterPro" id="IPR015424">
    <property type="entry name" value="PyrdxlP-dep_Trfase"/>
</dbReference>
<evidence type="ECO:0000313" key="3">
    <source>
        <dbReference type="EMBL" id="HEC57432.1"/>
    </source>
</evidence>
<comment type="cofactor">
    <cofactor evidence="1">
        <name>pyridoxal 5'-phosphate</name>
        <dbReference type="ChEBI" id="CHEBI:597326"/>
    </cofactor>
</comment>
<evidence type="ECO:0000313" key="4">
    <source>
        <dbReference type="EMBL" id="OFV66738.1"/>
    </source>
</evidence>
<keyword evidence="2" id="KW-0663">Pyridoxal phosphate</keyword>
<dbReference type="Gene3D" id="3.40.640.10">
    <property type="entry name" value="Type I PLP-dependent aspartate aminotransferase-like (Major domain)"/>
    <property type="match status" value="1"/>
</dbReference>
<dbReference type="InterPro" id="IPR015421">
    <property type="entry name" value="PyrdxlP-dep_Trfase_major"/>
</dbReference>
<reference evidence="4 5" key="1">
    <citation type="submission" date="2016-05" db="EMBL/GenBank/DDBJ databases">
        <title>Microbial consortia oxidize butane by reversing methanogenesis.</title>
        <authorList>
            <person name="Laso-Perez R."/>
            <person name="Richter M."/>
            <person name="Wegener G."/>
            <person name="Musat F."/>
        </authorList>
    </citation>
    <scope>NUCLEOTIDE SEQUENCE [LARGE SCALE GENOMIC DNA]</scope>
    <source>
        <strain evidence="4">BOX1</strain>
    </source>
</reference>
<dbReference type="FunFam" id="3.40.640.10:FF:000046">
    <property type="entry name" value="Cystathionine gamma-lyase"/>
    <property type="match status" value="1"/>
</dbReference>
<dbReference type="Proteomes" id="UP000185779">
    <property type="component" value="Unassembled WGS sequence"/>
</dbReference>
<dbReference type="PIRSF" id="PIRSF001434">
    <property type="entry name" value="CGS"/>
    <property type="match status" value="1"/>
</dbReference>
<comment type="caution">
    <text evidence="4">The sequence shown here is derived from an EMBL/GenBank/DDBJ whole genome shotgun (WGS) entry which is preliminary data.</text>
</comment>
<dbReference type="GO" id="GO:0005737">
    <property type="term" value="C:cytoplasm"/>
    <property type="evidence" value="ECO:0007669"/>
    <property type="project" value="TreeGrafter"/>
</dbReference>
<keyword evidence="5" id="KW-1185">Reference proteome</keyword>
<dbReference type="InterPro" id="IPR054542">
    <property type="entry name" value="Cys_met_metab_PP"/>
</dbReference>
<dbReference type="GO" id="GO:0030170">
    <property type="term" value="F:pyridoxal phosphate binding"/>
    <property type="evidence" value="ECO:0007669"/>
    <property type="project" value="InterPro"/>
</dbReference>
<dbReference type="GO" id="GO:0016846">
    <property type="term" value="F:carbon-sulfur lyase activity"/>
    <property type="evidence" value="ECO:0007669"/>
    <property type="project" value="TreeGrafter"/>
</dbReference>
<sequence length="385" mass="41896">MAKPPGFSTISIHGKIPRTRAFKALVDPIVQNTTFLLDDAGDIEGILSGEGFIYTRVGNPTQAALEERIALLEGGEAALAFASGMAAIASTLMTLLEKGDHIISDEEIYGCSHDLFTGLSRMGIDTSFIDLSNLSELEDEIREDTKLIFFETPANPTMKLIDIGSICKIAKEHGIPVMVDNTFATPCIQRPLEHGADIVIHSATKYLCGHGDAMGGVIVGDAGLVSRVRSTALKDFGGCISPFNAWLILRGLKTLSIRMRAHDKNAKEVAGFLEGERWVESVLYPGLPSHPQYEIARRQMSCGGGMLAFYMKEGVDVGRFLSRLNLCSLAVSLGTAETLVEQPYSMTHHDYPDKERLGINERLIRVSVGLEDVEDIIADLKEAVE</sequence>
<dbReference type="InterPro" id="IPR015422">
    <property type="entry name" value="PyrdxlP-dep_Trfase_small"/>
</dbReference>
<dbReference type="InterPro" id="IPR000277">
    <property type="entry name" value="Cys/Met-Metab_PyrdxlP-dep_enz"/>
</dbReference>
<dbReference type="Proteomes" id="UP000885936">
    <property type="component" value="Unassembled WGS sequence"/>
</dbReference>
<dbReference type="PANTHER" id="PTHR11808:SF80">
    <property type="entry name" value="CYSTATHIONINE GAMMA-LYASE"/>
    <property type="match status" value="1"/>
</dbReference>
<dbReference type="EMBL" id="LYOR01000001">
    <property type="protein sequence ID" value="OFV66738.1"/>
    <property type="molecule type" value="Genomic_DNA"/>
</dbReference>
<dbReference type="PROSITE" id="PS00868">
    <property type="entry name" value="CYS_MET_METAB_PP"/>
    <property type="match status" value="1"/>
</dbReference>
<dbReference type="PANTHER" id="PTHR11808">
    <property type="entry name" value="TRANS-SULFURATION ENZYME FAMILY MEMBER"/>
    <property type="match status" value="1"/>
</dbReference>